<keyword evidence="3" id="KW-1185">Reference proteome</keyword>
<comment type="caution">
    <text evidence="2">The sequence shown here is derived from an EMBL/GenBank/DDBJ whole genome shotgun (WGS) entry which is preliminary data.</text>
</comment>
<gene>
    <name evidence="2" type="ORF">DFJ67_2403</name>
</gene>
<evidence type="ECO:0000313" key="3">
    <source>
        <dbReference type="Proteomes" id="UP000256913"/>
    </source>
</evidence>
<name>A0A3D9ZKH1_9ACTN</name>
<protein>
    <submittedName>
        <fullName evidence="2">Uncharacterized protein YlxW (UPF0749 family)</fullName>
    </submittedName>
</protein>
<dbReference type="Gene3D" id="3.30.70.1880">
    <property type="entry name" value="Protein of unknown function DUF881"/>
    <property type="match status" value="1"/>
</dbReference>
<dbReference type="OrthoDB" id="3214641at2"/>
<accession>A0A3D9ZKH1</accession>
<reference evidence="2 3" key="1">
    <citation type="submission" date="2018-08" db="EMBL/GenBank/DDBJ databases">
        <title>Sequencing the genomes of 1000 actinobacteria strains.</title>
        <authorList>
            <person name="Klenk H.-P."/>
        </authorList>
    </citation>
    <scope>NUCLEOTIDE SEQUENCE [LARGE SCALE GENOMIC DNA]</scope>
    <source>
        <strain evidence="2 3">DSM 44099</strain>
    </source>
</reference>
<comment type="similarity">
    <text evidence="1">Belongs to the UPF0749 family.</text>
</comment>
<dbReference type="GO" id="GO:0005886">
    <property type="term" value="C:plasma membrane"/>
    <property type="evidence" value="ECO:0007669"/>
    <property type="project" value="TreeGrafter"/>
</dbReference>
<dbReference type="RefSeq" id="WP_116067947.1">
    <property type="nucleotide sequence ID" value="NZ_BONB01000033.1"/>
</dbReference>
<dbReference type="InterPro" id="IPR010273">
    <property type="entry name" value="DUF881"/>
</dbReference>
<organism evidence="2 3">
    <name type="scientific">Asanoa ferruginea</name>
    <dbReference type="NCBI Taxonomy" id="53367"/>
    <lineage>
        <taxon>Bacteria</taxon>
        <taxon>Bacillati</taxon>
        <taxon>Actinomycetota</taxon>
        <taxon>Actinomycetes</taxon>
        <taxon>Micromonosporales</taxon>
        <taxon>Micromonosporaceae</taxon>
        <taxon>Asanoa</taxon>
    </lineage>
</organism>
<dbReference type="EMBL" id="QUMQ01000001">
    <property type="protein sequence ID" value="REF96423.1"/>
    <property type="molecule type" value="Genomic_DNA"/>
</dbReference>
<dbReference type="Proteomes" id="UP000256913">
    <property type="component" value="Unassembled WGS sequence"/>
</dbReference>
<proteinExistence type="inferred from homology"/>
<dbReference type="AlphaFoldDB" id="A0A3D9ZKH1"/>
<evidence type="ECO:0000313" key="2">
    <source>
        <dbReference type="EMBL" id="REF96423.1"/>
    </source>
</evidence>
<sequence>MQNPPSGLTVWRNALRRLARFRKPRSAWSAFVPLIALAAGLLFTTSAKTADGTALREDRRPKLAQVVNEERDRVTASQQKARELAAAVKSQTDALARTDGPIRAESERAEQMEPAAGFTALHGPGLTVRLDDAPPRTGDRPDNVRPDDLVVHQGDVQAVVNALWTGGAEAMSIMGVRVLSTSAVRCVGNTLLLHGRVYSPPFVITAIGDPTAMRQALGASDGVRLFKDAVEHFQLGYQETVEKDVTIPAFEGSSALRSAKVTS</sequence>
<dbReference type="Pfam" id="PF05949">
    <property type="entry name" value="DUF881"/>
    <property type="match status" value="1"/>
</dbReference>
<dbReference type="PANTHER" id="PTHR37313:SF4">
    <property type="entry name" value="CONSERVED MEMBRANE PROTEIN-RELATED"/>
    <property type="match status" value="1"/>
</dbReference>
<evidence type="ECO:0000256" key="1">
    <source>
        <dbReference type="ARBA" id="ARBA00009108"/>
    </source>
</evidence>
<dbReference type="PANTHER" id="PTHR37313">
    <property type="entry name" value="UPF0749 PROTEIN RV1825"/>
    <property type="match status" value="1"/>
</dbReference>